<name>A0A2T2XJS4_9FIRM</name>
<gene>
    <name evidence="6" type="ORF">C7B46_04200</name>
</gene>
<protein>
    <submittedName>
        <fullName evidence="6">Patatin</fullName>
    </submittedName>
</protein>
<evidence type="ECO:0000256" key="2">
    <source>
        <dbReference type="ARBA" id="ARBA00022963"/>
    </source>
</evidence>
<reference evidence="6 7" key="1">
    <citation type="journal article" date="2014" name="BMC Genomics">
        <title>Comparison of environmental and isolate Sulfobacillus genomes reveals diverse carbon, sulfur, nitrogen, and hydrogen metabolisms.</title>
        <authorList>
            <person name="Justice N.B."/>
            <person name="Norman A."/>
            <person name="Brown C.T."/>
            <person name="Singh A."/>
            <person name="Thomas B.C."/>
            <person name="Banfield J.F."/>
        </authorList>
    </citation>
    <scope>NUCLEOTIDE SEQUENCE [LARGE SCALE GENOMIC DNA]</scope>
    <source>
        <strain evidence="6">AMDSBA4</strain>
    </source>
</reference>
<dbReference type="Pfam" id="PF01734">
    <property type="entry name" value="Patatin"/>
    <property type="match status" value="1"/>
</dbReference>
<evidence type="ECO:0000256" key="3">
    <source>
        <dbReference type="ARBA" id="ARBA00023098"/>
    </source>
</evidence>
<keyword evidence="2 4" id="KW-0442">Lipid degradation</keyword>
<dbReference type="GO" id="GO:0016042">
    <property type="term" value="P:lipid catabolic process"/>
    <property type="evidence" value="ECO:0007669"/>
    <property type="project" value="UniProtKB-UniRule"/>
</dbReference>
<dbReference type="InterPro" id="IPR016035">
    <property type="entry name" value="Acyl_Trfase/lysoPLipase"/>
</dbReference>
<feature type="short sequence motif" description="GXSXG" evidence="4">
    <location>
        <begin position="39"/>
        <end position="43"/>
    </location>
</feature>
<evidence type="ECO:0000313" key="7">
    <source>
        <dbReference type="Proteomes" id="UP000242972"/>
    </source>
</evidence>
<sequence length="266" mass="28063">MSQPGVTLALSSGGARGLAHIGVLKVLDRYQIPIRGIAGSSMGGLVGALYCTGYTGLMLEEVALGIRRSDWLDFSLSKMGVVAGRKLEGLLSLLTRGRRFEECQPPLKVVAVDIESATPVVIDSGSLARGVRATVSIPGIFSPVVHEGRVLVDGGVLNRVPVDVARQWPGNVLVAVDVGVELATKVGSMFDVLFQTFDIMARQLRQYQQLDADIVIEPDLTLSRDAHFSQIGTIIAAGERAAEAAMPSLLGLLGTGITKTDEGSAL</sequence>
<feature type="domain" description="PNPLA" evidence="5">
    <location>
        <begin position="8"/>
        <end position="166"/>
    </location>
</feature>
<evidence type="ECO:0000256" key="4">
    <source>
        <dbReference type="PROSITE-ProRule" id="PRU01161"/>
    </source>
</evidence>
<dbReference type="InterPro" id="IPR002641">
    <property type="entry name" value="PNPLA_dom"/>
</dbReference>
<organism evidence="6 7">
    <name type="scientific">Sulfobacillus benefaciens</name>
    <dbReference type="NCBI Taxonomy" id="453960"/>
    <lineage>
        <taxon>Bacteria</taxon>
        <taxon>Bacillati</taxon>
        <taxon>Bacillota</taxon>
        <taxon>Clostridia</taxon>
        <taxon>Eubacteriales</taxon>
        <taxon>Clostridiales Family XVII. Incertae Sedis</taxon>
        <taxon>Sulfobacillus</taxon>
    </lineage>
</organism>
<comment type="caution">
    <text evidence="6">The sequence shown here is derived from an EMBL/GenBank/DDBJ whole genome shotgun (WGS) entry which is preliminary data.</text>
</comment>
<feature type="short sequence motif" description="DGA/G" evidence="4">
    <location>
        <begin position="153"/>
        <end position="155"/>
    </location>
</feature>
<keyword evidence="3 4" id="KW-0443">Lipid metabolism</keyword>
<dbReference type="GO" id="GO:0016787">
    <property type="term" value="F:hydrolase activity"/>
    <property type="evidence" value="ECO:0007669"/>
    <property type="project" value="UniProtKB-UniRule"/>
</dbReference>
<keyword evidence="1 4" id="KW-0378">Hydrolase</keyword>
<evidence type="ECO:0000259" key="5">
    <source>
        <dbReference type="PROSITE" id="PS51635"/>
    </source>
</evidence>
<comment type="caution">
    <text evidence="4">Lacks conserved residue(s) required for the propagation of feature annotation.</text>
</comment>
<dbReference type="SUPFAM" id="SSF52151">
    <property type="entry name" value="FabD/lysophospholipase-like"/>
    <property type="match status" value="1"/>
</dbReference>
<evidence type="ECO:0000256" key="1">
    <source>
        <dbReference type="ARBA" id="ARBA00022801"/>
    </source>
</evidence>
<dbReference type="EMBL" id="PXYW01000007">
    <property type="protein sequence ID" value="PSR34756.1"/>
    <property type="molecule type" value="Genomic_DNA"/>
</dbReference>
<dbReference type="Gene3D" id="3.40.1090.10">
    <property type="entry name" value="Cytosolic phospholipase A2 catalytic domain"/>
    <property type="match status" value="2"/>
</dbReference>
<proteinExistence type="predicted"/>
<dbReference type="InterPro" id="IPR050301">
    <property type="entry name" value="NTE"/>
</dbReference>
<feature type="active site" description="Nucleophile" evidence="4">
    <location>
        <position position="41"/>
    </location>
</feature>
<evidence type="ECO:0000313" key="6">
    <source>
        <dbReference type="EMBL" id="PSR34756.1"/>
    </source>
</evidence>
<dbReference type="AlphaFoldDB" id="A0A2T2XJS4"/>
<feature type="active site" description="Proton acceptor" evidence="4">
    <location>
        <position position="153"/>
    </location>
</feature>
<accession>A0A2T2XJS4</accession>
<dbReference type="PANTHER" id="PTHR14226">
    <property type="entry name" value="NEUROPATHY TARGET ESTERASE/SWISS CHEESE D.MELANOGASTER"/>
    <property type="match status" value="1"/>
</dbReference>
<dbReference type="PANTHER" id="PTHR14226:SF76">
    <property type="entry name" value="NTE FAMILY PROTEIN RSSA"/>
    <property type="match status" value="1"/>
</dbReference>
<dbReference type="Proteomes" id="UP000242972">
    <property type="component" value="Unassembled WGS sequence"/>
</dbReference>
<dbReference type="PROSITE" id="PS51635">
    <property type="entry name" value="PNPLA"/>
    <property type="match status" value="1"/>
</dbReference>